<dbReference type="Gene3D" id="3.30.559.10">
    <property type="entry name" value="Chloramphenicol acetyltransferase-like domain"/>
    <property type="match status" value="2"/>
</dbReference>
<dbReference type="InterPro" id="IPR050898">
    <property type="entry name" value="Plant_acyltransferase"/>
</dbReference>
<reference evidence="3" key="1">
    <citation type="submission" date="2023-05" db="EMBL/GenBank/DDBJ databases">
        <title>Nepenthes gracilis genome sequencing.</title>
        <authorList>
            <person name="Fukushima K."/>
        </authorList>
    </citation>
    <scope>NUCLEOTIDE SEQUENCE</scope>
    <source>
        <strain evidence="3">SING2019-196</strain>
    </source>
</reference>
<protein>
    <recommendedName>
        <fullName evidence="5">Benzyl alcohol O-benzoyltransferase</fullName>
    </recommendedName>
</protein>
<dbReference type="GO" id="GO:0016740">
    <property type="term" value="F:transferase activity"/>
    <property type="evidence" value="ECO:0007669"/>
    <property type="project" value="UniProtKB-KW"/>
</dbReference>
<keyword evidence="2" id="KW-0808">Transferase</keyword>
<dbReference type="Proteomes" id="UP001279734">
    <property type="component" value="Unassembled WGS sequence"/>
</dbReference>
<evidence type="ECO:0008006" key="5">
    <source>
        <dbReference type="Google" id="ProtNLM"/>
    </source>
</evidence>
<comment type="similarity">
    <text evidence="1">Belongs to the plant acyltransferase family.</text>
</comment>
<evidence type="ECO:0000256" key="1">
    <source>
        <dbReference type="ARBA" id="ARBA00009861"/>
    </source>
</evidence>
<accession>A0AAD3TK79</accession>
<gene>
    <name evidence="3" type="ORF">Nepgr_032903</name>
</gene>
<dbReference type="AlphaFoldDB" id="A0AAD3TK79"/>
<keyword evidence="4" id="KW-1185">Reference proteome</keyword>
<evidence type="ECO:0000256" key="2">
    <source>
        <dbReference type="ARBA" id="ARBA00022679"/>
    </source>
</evidence>
<dbReference type="InterPro" id="IPR023213">
    <property type="entry name" value="CAT-like_dom_sf"/>
</dbReference>
<name>A0AAD3TK79_NEPGR</name>
<organism evidence="3 4">
    <name type="scientific">Nepenthes gracilis</name>
    <name type="common">Slender pitcher plant</name>
    <dbReference type="NCBI Taxonomy" id="150966"/>
    <lineage>
        <taxon>Eukaryota</taxon>
        <taxon>Viridiplantae</taxon>
        <taxon>Streptophyta</taxon>
        <taxon>Embryophyta</taxon>
        <taxon>Tracheophyta</taxon>
        <taxon>Spermatophyta</taxon>
        <taxon>Magnoliopsida</taxon>
        <taxon>eudicotyledons</taxon>
        <taxon>Gunneridae</taxon>
        <taxon>Pentapetalae</taxon>
        <taxon>Caryophyllales</taxon>
        <taxon>Nepenthaceae</taxon>
        <taxon>Nepenthes</taxon>
    </lineage>
</organism>
<dbReference type="PANTHER" id="PTHR31147:SF66">
    <property type="entry name" value="OS05G0315700 PROTEIN"/>
    <property type="match status" value="1"/>
</dbReference>
<dbReference type="Pfam" id="PF02458">
    <property type="entry name" value="Transferase"/>
    <property type="match status" value="1"/>
</dbReference>
<evidence type="ECO:0000313" key="4">
    <source>
        <dbReference type="Proteomes" id="UP001279734"/>
    </source>
</evidence>
<dbReference type="PANTHER" id="PTHR31147">
    <property type="entry name" value="ACYL TRANSFERASE 4"/>
    <property type="match status" value="1"/>
</dbReference>
<evidence type="ECO:0000313" key="3">
    <source>
        <dbReference type="EMBL" id="GMH31060.1"/>
    </source>
</evidence>
<comment type="caution">
    <text evidence="3">The sequence shown here is derived from an EMBL/GenBank/DDBJ whole genome shotgun (WGS) entry which is preliminary data.</text>
</comment>
<dbReference type="EMBL" id="BSYO01000039">
    <property type="protein sequence ID" value="GMH31060.1"/>
    <property type="molecule type" value="Genomic_DNA"/>
</dbReference>
<sequence>MVMAESGDPLVFTVRRGDPQLITPAKPTPHELKLLSDIDDQDSLRFRQPAIMFYRGGGSQGFQNKDPVKVIREALAEALVYYYPWAGRLREGDGRKLSVDCTAEGVVFVEADADVTLEQFGGDNLTPPFPCLENLLYDLPYSAGVIGRPLLLMQVTRLMCGGFVVALSATHAITDASGLVQFLNGIAELARGAAAPSLLPVWRRELLKARDPPRVTCTHHEYDEMAKKATPMTLDDMIFRSFFFGPTEISALRSNVPPHLQSCSTFELLISCLWRCRTVALNYDPNEEVRLMFAINARSKFNPPLPAGYYGNACAFPAVKSTSGKICGNSLDYALELVKEAKEKVTEEYMRSMADLMVVKGRPPFTVEQTYLVSDITRLGFADVDFGWGKAAYGGPANNGSLPHVASFFVAFKNAKGENGKLVPISLPAAAMEIFVRELQALLKGQP</sequence>
<proteinExistence type="inferred from homology"/>